<keyword evidence="8 18" id="KW-0106">Calcium</keyword>
<feature type="binding site" evidence="15">
    <location>
        <position position="66"/>
    </location>
    <ligand>
        <name>thiamine diphosphate</name>
        <dbReference type="ChEBI" id="CHEBI:58937"/>
    </ligand>
</feature>
<sequence length="664" mass="72003">MSSRKELANAIRALSMDGVQKAKSGHPGAPMGMADIAEVLWRDYLSHNPVNPHWANRDRFVLSNGHASMLIYSLLHLTGYNLPIEELKNFRQLHSKTPGHPEYGYTDGVETTTGPLGQGIANAVGMAIAERTLAAQFNRPGHEIVNHHTWVLLGDGCMMEGISHEVCSLAGTLKLGKLTAFYDDNGISIDGHVDGWFTDDTAARFEAYGWHVIRGVDGHDADAIKRAIEDAHAVTDKPSLLMCKTVIGFGSPNKAGTHDVHGAPLGDAEVAASREKLGWHYAPFEIPADIYAQWDAKQAGQAREAEWNAVFAAYQQAYPELAAEFKRRTQGQLPADWQANSQAFIDKLQANPASIASRKASQNALDAFGPLLPEFLGGSADLAPSNLTLWSGSQPINENEAGNYIHYGVREFGMTAIANGISLHGGFIPYTATFLMFVEYARNAVRMAALMKIRSIYVYTHDSIGLGEDGPTHQPVEQLASLRVTPNMSTWRPADQVETAVAWKYAIERQDGPTALILSRQNLPQQDRDAQQLADVAKGAYVLKDCAGQPELILIATGSEVALAVAASEALTAEGRRVRVVSMPSTDAFDKQDASYRESVLPASVAARVAVEAGIADYWYKYVGLNGAIVGMESFGESAPADLLFREFGFTVENVVAKAKALLK</sequence>
<dbReference type="AlphaFoldDB" id="A0A5J5FWF5"/>
<comment type="function">
    <text evidence="18">Catalyzes the transfer of a two-carbon ketol group from a ketose donor to an aldose acceptor, via a covalent intermediate with the cofactor thiamine pyrophosphate.</text>
</comment>
<evidence type="ECO:0000256" key="4">
    <source>
        <dbReference type="ARBA" id="ARBA00011738"/>
    </source>
</evidence>
<feature type="binding site" evidence="15">
    <location>
        <position position="437"/>
    </location>
    <ligand>
        <name>thiamine diphosphate</name>
        <dbReference type="ChEBI" id="CHEBI:58937"/>
    </ligand>
</feature>
<evidence type="ECO:0000256" key="15">
    <source>
        <dbReference type="PIRSR" id="PIRSR605478-3"/>
    </source>
</evidence>
<dbReference type="Proteomes" id="UP000335415">
    <property type="component" value="Unassembled WGS sequence"/>
</dbReference>
<dbReference type="InterPro" id="IPR049557">
    <property type="entry name" value="Transketolase_CS"/>
</dbReference>
<dbReference type="SUPFAM" id="SSF52518">
    <property type="entry name" value="Thiamin diphosphate-binding fold (THDP-binding)"/>
    <property type="match status" value="2"/>
</dbReference>
<keyword evidence="7 16" id="KW-0479">Metal-binding</keyword>
<dbReference type="SUPFAM" id="SSF52922">
    <property type="entry name" value="TK C-terminal domain-like"/>
    <property type="match status" value="1"/>
</dbReference>
<feature type="binding site" evidence="16">
    <location>
        <position position="155"/>
    </location>
    <ligand>
        <name>Mg(2+)</name>
        <dbReference type="ChEBI" id="CHEBI:18420"/>
    </ligand>
</feature>
<comment type="caution">
    <text evidence="20">The sequence shown here is derived from an EMBL/GenBank/DDBJ whole genome shotgun (WGS) entry which is preliminary data.</text>
</comment>
<comment type="catalytic activity">
    <reaction evidence="11 18">
        <text>D-sedoheptulose 7-phosphate + D-glyceraldehyde 3-phosphate = aldehydo-D-ribose 5-phosphate + D-xylulose 5-phosphate</text>
        <dbReference type="Rhea" id="RHEA:10508"/>
        <dbReference type="ChEBI" id="CHEBI:57483"/>
        <dbReference type="ChEBI" id="CHEBI:57737"/>
        <dbReference type="ChEBI" id="CHEBI:58273"/>
        <dbReference type="ChEBI" id="CHEBI:59776"/>
        <dbReference type="EC" id="2.2.1.1"/>
    </reaction>
</comment>
<dbReference type="GO" id="GO:0005829">
    <property type="term" value="C:cytosol"/>
    <property type="evidence" value="ECO:0007669"/>
    <property type="project" value="TreeGrafter"/>
</dbReference>
<feature type="binding site" evidence="14">
    <location>
        <position position="358"/>
    </location>
    <ligand>
        <name>substrate</name>
    </ligand>
</feature>
<name>A0A5J5FWF5_9GAMM</name>
<dbReference type="GO" id="GO:0046872">
    <property type="term" value="F:metal ion binding"/>
    <property type="evidence" value="ECO:0007669"/>
    <property type="project" value="UniProtKB-KW"/>
</dbReference>
<dbReference type="InterPro" id="IPR033247">
    <property type="entry name" value="Transketolase_fam"/>
</dbReference>
<gene>
    <name evidence="20" type="primary">tkt</name>
    <name evidence="20" type="ORF">FJU30_17190</name>
</gene>
<feature type="binding site" evidence="14">
    <location>
        <position position="385"/>
    </location>
    <ligand>
        <name>substrate</name>
    </ligand>
</feature>
<dbReference type="InterPro" id="IPR005475">
    <property type="entry name" value="Transketolase-like_Pyr-bd"/>
</dbReference>
<evidence type="ECO:0000313" key="21">
    <source>
        <dbReference type="Proteomes" id="UP000335415"/>
    </source>
</evidence>
<keyword evidence="10 15" id="KW-0786">Thiamine pyrophosphate</keyword>
<dbReference type="InterPro" id="IPR005474">
    <property type="entry name" value="Transketolase_N"/>
</dbReference>
<dbReference type="InterPro" id="IPR005478">
    <property type="entry name" value="Transketolase_bac-like"/>
</dbReference>
<evidence type="ECO:0000256" key="11">
    <source>
        <dbReference type="ARBA" id="ARBA00049473"/>
    </source>
</evidence>
<evidence type="ECO:0000256" key="3">
    <source>
        <dbReference type="ARBA" id="ARBA00007131"/>
    </source>
</evidence>
<evidence type="ECO:0000256" key="10">
    <source>
        <dbReference type="ARBA" id="ARBA00023052"/>
    </source>
</evidence>
<feature type="binding site" evidence="14">
    <location>
        <position position="469"/>
    </location>
    <ligand>
        <name>substrate</name>
    </ligand>
</feature>
<comment type="cofactor">
    <cofactor evidence="2">
        <name>Co(2+)</name>
        <dbReference type="ChEBI" id="CHEBI:48828"/>
    </cofactor>
</comment>
<dbReference type="FunFam" id="3.40.50.970:FF:000003">
    <property type="entry name" value="Transketolase"/>
    <property type="match status" value="1"/>
</dbReference>
<accession>A0A5J5FWF5</accession>
<comment type="cofactor">
    <cofactor evidence="1">
        <name>Ca(2+)</name>
        <dbReference type="ChEBI" id="CHEBI:29108"/>
    </cofactor>
</comment>
<keyword evidence="9 16" id="KW-0460">Magnesium</keyword>
<reference evidence="20 21" key="1">
    <citation type="submission" date="2019-09" db="EMBL/GenBank/DDBJ databases">
        <authorList>
            <person name="Li Y."/>
        </authorList>
    </citation>
    <scope>NUCLEOTIDE SEQUENCE [LARGE SCALE GENOMIC DNA]</scope>
    <source>
        <strain evidence="20 21">L3-3HA</strain>
    </source>
</reference>
<evidence type="ECO:0000256" key="12">
    <source>
        <dbReference type="NCBIfam" id="TIGR00232"/>
    </source>
</evidence>
<organism evidence="20 21">
    <name type="scientific">Affinibrenneria salicis</name>
    <dbReference type="NCBI Taxonomy" id="2590031"/>
    <lineage>
        <taxon>Bacteria</taxon>
        <taxon>Pseudomonadati</taxon>
        <taxon>Pseudomonadota</taxon>
        <taxon>Gammaproteobacteria</taxon>
        <taxon>Enterobacterales</taxon>
        <taxon>Pectobacteriaceae</taxon>
        <taxon>Affinibrenneria</taxon>
    </lineage>
</organism>
<feature type="binding site" evidence="15">
    <location>
        <position position="261"/>
    </location>
    <ligand>
        <name>thiamine diphosphate</name>
        <dbReference type="ChEBI" id="CHEBI:58937"/>
    </ligand>
</feature>
<dbReference type="Pfam" id="PF22613">
    <property type="entry name" value="Transketolase_C_1"/>
    <property type="match status" value="1"/>
</dbReference>
<dbReference type="InterPro" id="IPR009014">
    <property type="entry name" value="Transketo_C/PFOR_II"/>
</dbReference>
<feature type="binding site" evidence="14">
    <location>
        <position position="520"/>
    </location>
    <ligand>
        <name>substrate</name>
    </ligand>
</feature>
<dbReference type="SMART" id="SM00861">
    <property type="entry name" value="Transket_pyr"/>
    <property type="match status" value="1"/>
</dbReference>
<dbReference type="CDD" id="cd02012">
    <property type="entry name" value="TPP_TK"/>
    <property type="match status" value="1"/>
</dbReference>
<dbReference type="PANTHER" id="PTHR43522">
    <property type="entry name" value="TRANSKETOLASE"/>
    <property type="match status" value="1"/>
</dbReference>
<dbReference type="InterPro" id="IPR055152">
    <property type="entry name" value="Transketolase-like_C_2"/>
</dbReference>
<dbReference type="FunFam" id="3.40.50.970:FF:000004">
    <property type="entry name" value="Transketolase"/>
    <property type="match status" value="1"/>
</dbReference>
<feature type="binding site" evidence="14">
    <location>
        <position position="461"/>
    </location>
    <ligand>
        <name>substrate</name>
    </ligand>
</feature>
<dbReference type="Pfam" id="PF00456">
    <property type="entry name" value="Transketolase_N"/>
    <property type="match status" value="1"/>
</dbReference>
<evidence type="ECO:0000313" key="20">
    <source>
        <dbReference type="EMBL" id="KAA8998148.1"/>
    </source>
</evidence>
<dbReference type="GO" id="GO:0004802">
    <property type="term" value="F:transketolase activity"/>
    <property type="evidence" value="ECO:0007669"/>
    <property type="project" value="UniProtKB-UniRule"/>
</dbReference>
<dbReference type="Pfam" id="PF02779">
    <property type="entry name" value="Transket_pyr"/>
    <property type="match status" value="1"/>
</dbReference>
<feature type="binding site" evidence="16">
    <location>
        <position position="187"/>
    </location>
    <ligand>
        <name>Mg(2+)</name>
        <dbReference type="ChEBI" id="CHEBI:18420"/>
    </ligand>
</feature>
<dbReference type="InterPro" id="IPR020826">
    <property type="entry name" value="Transketolase_BS"/>
</dbReference>
<feature type="binding site" evidence="14">
    <location>
        <position position="26"/>
    </location>
    <ligand>
        <name>substrate</name>
    </ligand>
</feature>
<evidence type="ECO:0000256" key="9">
    <source>
        <dbReference type="ARBA" id="ARBA00022842"/>
    </source>
</evidence>
<evidence type="ECO:0000256" key="2">
    <source>
        <dbReference type="ARBA" id="ARBA00001941"/>
    </source>
</evidence>
<evidence type="ECO:0000256" key="5">
    <source>
        <dbReference type="ARBA" id="ARBA00013152"/>
    </source>
</evidence>
<feature type="binding site" evidence="15">
    <location>
        <position position="185"/>
    </location>
    <ligand>
        <name>thiamine diphosphate</name>
        <dbReference type="ChEBI" id="CHEBI:58937"/>
    </ligand>
</feature>
<keyword evidence="21" id="KW-1185">Reference proteome</keyword>
<feature type="binding site" evidence="14">
    <location>
        <position position="473"/>
    </location>
    <ligand>
        <name>substrate</name>
    </ligand>
</feature>
<dbReference type="Gene3D" id="3.40.50.970">
    <property type="match status" value="2"/>
</dbReference>
<feature type="binding site" evidence="15">
    <location>
        <begin position="114"/>
        <end position="116"/>
    </location>
    <ligand>
        <name>thiamine diphosphate</name>
        <dbReference type="ChEBI" id="CHEBI:58937"/>
    </ligand>
</feature>
<dbReference type="Gene3D" id="3.40.50.920">
    <property type="match status" value="1"/>
</dbReference>
<dbReference type="PROSITE" id="PS00801">
    <property type="entry name" value="TRANSKETOLASE_1"/>
    <property type="match status" value="1"/>
</dbReference>
<dbReference type="EMBL" id="VYKJ01000009">
    <property type="protein sequence ID" value="KAA8998148.1"/>
    <property type="molecule type" value="Genomic_DNA"/>
</dbReference>
<evidence type="ECO:0000256" key="14">
    <source>
        <dbReference type="PIRSR" id="PIRSR605478-2"/>
    </source>
</evidence>
<dbReference type="EC" id="2.2.1.1" evidence="5 12"/>
<comment type="cofactor">
    <cofactor evidence="15">
        <name>thiamine diphosphate</name>
        <dbReference type="ChEBI" id="CHEBI:58937"/>
    </cofactor>
    <text evidence="15">Binds 1 thiamine pyrophosphate per subunit. During the reaction, the substrate forms a covalent intermediate with the cofactor.</text>
</comment>
<evidence type="ECO:0000256" key="6">
    <source>
        <dbReference type="ARBA" id="ARBA00022679"/>
    </source>
</evidence>
<feature type="active site" description="Proton donor" evidence="13">
    <location>
        <position position="411"/>
    </location>
</feature>
<feature type="binding site" evidence="14">
    <location>
        <position position="261"/>
    </location>
    <ligand>
        <name>substrate</name>
    </ligand>
</feature>
<comment type="cofactor">
    <cofactor evidence="16">
        <name>Mg(2+)</name>
        <dbReference type="ChEBI" id="CHEBI:18420"/>
    </cofactor>
    <text evidence="16">Binds 1 Mg(2+) ion per subunit. Can also utilize other divalent metal cations, such as Ca(2+), Mn(2+) and Co(2+).</text>
</comment>
<dbReference type="PANTHER" id="PTHR43522:SF2">
    <property type="entry name" value="TRANSKETOLASE 1-RELATED"/>
    <property type="match status" value="1"/>
</dbReference>
<comment type="cofactor">
    <cofactor evidence="18">
        <name>Mg(2+)</name>
        <dbReference type="ChEBI" id="CHEBI:18420"/>
    </cofactor>
    <cofactor evidence="18">
        <name>Ca(2+)</name>
        <dbReference type="ChEBI" id="CHEBI:29108"/>
    </cofactor>
    <cofactor evidence="18">
        <name>Mn(2+)</name>
        <dbReference type="ChEBI" id="CHEBI:29035"/>
    </cofactor>
    <cofactor evidence="18">
        <name>Co(2+)</name>
        <dbReference type="ChEBI" id="CHEBI:48828"/>
    </cofactor>
    <text evidence="18">Binds 1 Mg(2+) ion per subunit. Can also utilize other divalent metal cations, such as Ca(2+), Mn(2+) and Co(2+).</text>
</comment>
<evidence type="ECO:0000259" key="19">
    <source>
        <dbReference type="SMART" id="SM00861"/>
    </source>
</evidence>
<dbReference type="PROSITE" id="PS00802">
    <property type="entry name" value="TRANSKETOLASE_2"/>
    <property type="match status" value="1"/>
</dbReference>
<evidence type="ECO:0000256" key="7">
    <source>
        <dbReference type="ARBA" id="ARBA00022723"/>
    </source>
</evidence>
<dbReference type="OrthoDB" id="8732661at2"/>
<comment type="subunit">
    <text evidence="4 18">Homodimer.</text>
</comment>
<feature type="site" description="Important for catalytic activity" evidence="17">
    <location>
        <position position="26"/>
    </location>
</feature>
<feature type="binding site" evidence="16">
    <location>
        <position position="185"/>
    </location>
    <ligand>
        <name>Mg(2+)</name>
        <dbReference type="ChEBI" id="CHEBI:18420"/>
    </ligand>
</feature>
<dbReference type="NCBIfam" id="TIGR00232">
    <property type="entry name" value="tktlase_bact"/>
    <property type="match status" value="1"/>
</dbReference>
<feature type="site" description="Important for catalytic activity" evidence="17">
    <location>
        <position position="261"/>
    </location>
</feature>
<feature type="domain" description="Transketolase-like pyrimidine-binding" evidence="19">
    <location>
        <begin position="355"/>
        <end position="525"/>
    </location>
</feature>
<evidence type="ECO:0000256" key="13">
    <source>
        <dbReference type="PIRSR" id="PIRSR605478-1"/>
    </source>
</evidence>
<dbReference type="CDD" id="cd07033">
    <property type="entry name" value="TPP_PYR_DXS_TK_like"/>
    <property type="match status" value="1"/>
</dbReference>
<protein>
    <recommendedName>
        <fullName evidence="5 12">Transketolase</fullName>
        <ecNumber evidence="5 12">2.2.1.1</ecNumber>
    </recommendedName>
</protein>
<evidence type="ECO:0000256" key="1">
    <source>
        <dbReference type="ARBA" id="ARBA00001913"/>
    </source>
</evidence>
<evidence type="ECO:0000256" key="8">
    <source>
        <dbReference type="ARBA" id="ARBA00022837"/>
    </source>
</evidence>
<comment type="similarity">
    <text evidence="3 18">Belongs to the transketolase family.</text>
</comment>
<keyword evidence="6 18" id="KW-0808">Transferase</keyword>
<dbReference type="RefSeq" id="WP_150436207.1">
    <property type="nucleotide sequence ID" value="NZ_VYKJ01000009.1"/>
</dbReference>
<dbReference type="FunFam" id="3.40.50.920:FF:000003">
    <property type="entry name" value="Transketolase"/>
    <property type="match status" value="1"/>
</dbReference>
<dbReference type="GO" id="GO:0009052">
    <property type="term" value="P:pentose-phosphate shunt, non-oxidative branch"/>
    <property type="evidence" value="ECO:0007669"/>
    <property type="project" value="UniProtKB-ARBA"/>
</dbReference>
<evidence type="ECO:0000256" key="18">
    <source>
        <dbReference type="RuleBase" id="RU004996"/>
    </source>
</evidence>
<feature type="binding site" evidence="15">
    <location>
        <position position="156"/>
    </location>
    <ligand>
        <name>thiamine diphosphate</name>
        <dbReference type="ChEBI" id="CHEBI:58937"/>
    </ligand>
</feature>
<proteinExistence type="inferred from homology"/>
<evidence type="ECO:0000256" key="16">
    <source>
        <dbReference type="PIRSR" id="PIRSR605478-4"/>
    </source>
</evidence>
<dbReference type="InterPro" id="IPR029061">
    <property type="entry name" value="THDP-binding"/>
</dbReference>
<evidence type="ECO:0000256" key="17">
    <source>
        <dbReference type="PIRSR" id="PIRSR605478-5"/>
    </source>
</evidence>